<dbReference type="PANTHER" id="PTHR43433:SF5">
    <property type="entry name" value="AB HYDROLASE-1 DOMAIN-CONTAINING PROTEIN"/>
    <property type="match status" value="1"/>
</dbReference>
<keyword evidence="2" id="KW-0378">Hydrolase</keyword>
<dbReference type="PANTHER" id="PTHR43433">
    <property type="entry name" value="HYDROLASE, ALPHA/BETA FOLD FAMILY PROTEIN"/>
    <property type="match status" value="1"/>
</dbReference>
<protein>
    <submittedName>
        <fullName evidence="2">Alpha/beta fold hydrolase</fullName>
    </submittedName>
</protein>
<comment type="caution">
    <text evidence="2">The sequence shown here is derived from an EMBL/GenBank/DDBJ whole genome shotgun (WGS) entry which is preliminary data.</text>
</comment>
<dbReference type="EMBL" id="JBHUDD010000054">
    <property type="protein sequence ID" value="MFD1509752.1"/>
    <property type="molecule type" value="Genomic_DNA"/>
</dbReference>
<evidence type="ECO:0000259" key="1">
    <source>
        <dbReference type="Pfam" id="PF00561"/>
    </source>
</evidence>
<dbReference type="InterPro" id="IPR050471">
    <property type="entry name" value="AB_hydrolase"/>
</dbReference>
<sequence length="295" mass="31137">MQIKANGITLEVQRHGPQDGVPLILIRGLGSQLIHWPREMLSGLVDRGFRVVIFDNRDVGQSARCPAPGVDGRAKTILADLAAGRAPQAAYTLDDMADDVIGLMDALGMARAHVFGISMGGGIVQALALRHANRLLSATIVMSRAAFTGQGPIDQLLSHPQDREGYIDAALIGDHAWGSPGFPAPDSYVRDLAGRSYDRGAEPEGVNRQLLAIIASPDRRHALRAIDLPCLVIHGADDALIPVQAGEEIAALIPDAVLRIVPGMGHIITPALAPVMVDLLAGFIAQIAPTSDPQG</sequence>
<dbReference type="GO" id="GO:0016787">
    <property type="term" value="F:hydrolase activity"/>
    <property type="evidence" value="ECO:0007669"/>
    <property type="project" value="UniProtKB-KW"/>
</dbReference>
<name>A0ABW4EEG9_9RHOB</name>
<keyword evidence="3" id="KW-1185">Reference proteome</keyword>
<organism evidence="2 3">
    <name type="scientific">Lacimonas salitolerans</name>
    <dbReference type="NCBI Taxonomy" id="1323750"/>
    <lineage>
        <taxon>Bacteria</taxon>
        <taxon>Pseudomonadati</taxon>
        <taxon>Pseudomonadota</taxon>
        <taxon>Alphaproteobacteria</taxon>
        <taxon>Rhodobacterales</taxon>
        <taxon>Paracoccaceae</taxon>
        <taxon>Lacimonas</taxon>
    </lineage>
</organism>
<feature type="domain" description="AB hydrolase-1" evidence="1">
    <location>
        <begin position="22"/>
        <end position="268"/>
    </location>
</feature>
<dbReference type="RefSeq" id="WP_379915236.1">
    <property type="nucleotide sequence ID" value="NZ_JBHUDD010000054.1"/>
</dbReference>
<reference evidence="3" key="1">
    <citation type="journal article" date="2019" name="Int. J. Syst. Evol. Microbiol.">
        <title>The Global Catalogue of Microorganisms (GCM) 10K type strain sequencing project: providing services to taxonomists for standard genome sequencing and annotation.</title>
        <authorList>
            <consortium name="The Broad Institute Genomics Platform"/>
            <consortium name="The Broad Institute Genome Sequencing Center for Infectious Disease"/>
            <person name="Wu L."/>
            <person name="Ma J."/>
        </authorList>
    </citation>
    <scope>NUCLEOTIDE SEQUENCE [LARGE SCALE GENOMIC DNA]</scope>
    <source>
        <strain evidence="3">CGMCC 1.12477</strain>
    </source>
</reference>
<evidence type="ECO:0000313" key="3">
    <source>
        <dbReference type="Proteomes" id="UP001597186"/>
    </source>
</evidence>
<dbReference type="InterPro" id="IPR000073">
    <property type="entry name" value="AB_hydrolase_1"/>
</dbReference>
<dbReference type="Gene3D" id="3.40.50.1820">
    <property type="entry name" value="alpha/beta hydrolase"/>
    <property type="match status" value="1"/>
</dbReference>
<dbReference type="Proteomes" id="UP001597186">
    <property type="component" value="Unassembled WGS sequence"/>
</dbReference>
<proteinExistence type="predicted"/>
<gene>
    <name evidence="2" type="ORF">ACFTOW_10085</name>
</gene>
<dbReference type="SUPFAM" id="SSF53474">
    <property type="entry name" value="alpha/beta-Hydrolases"/>
    <property type="match status" value="1"/>
</dbReference>
<dbReference type="Pfam" id="PF00561">
    <property type="entry name" value="Abhydrolase_1"/>
    <property type="match status" value="1"/>
</dbReference>
<dbReference type="InterPro" id="IPR029058">
    <property type="entry name" value="AB_hydrolase_fold"/>
</dbReference>
<evidence type="ECO:0000313" key="2">
    <source>
        <dbReference type="EMBL" id="MFD1509752.1"/>
    </source>
</evidence>
<accession>A0ABW4EEG9</accession>